<feature type="transmembrane region" description="Helical" evidence="10">
    <location>
        <begin position="165"/>
        <end position="185"/>
    </location>
</feature>
<dbReference type="InterPro" id="IPR006153">
    <property type="entry name" value="Cation/H_exchanger_TM"/>
</dbReference>
<comment type="similarity">
    <text evidence="9">Belongs to the monovalent cation:proton antiporter 2 (CPA2) transporter (TC 2.A.37) family. CHX (TC 2.A.37.4) subfamily.</text>
</comment>
<dbReference type="Pfam" id="PF00999">
    <property type="entry name" value="Na_H_Exchanger"/>
    <property type="match status" value="1"/>
</dbReference>
<protein>
    <recommendedName>
        <fullName evidence="16">Cation/H+ exchanger domain-containing protein</fullName>
    </recommendedName>
</protein>
<keyword evidence="8 10" id="KW-0472">Membrane</keyword>
<dbReference type="Gene3D" id="1.20.1530.20">
    <property type="match status" value="1"/>
</dbReference>
<evidence type="ECO:0000259" key="12">
    <source>
        <dbReference type="Pfam" id="PF23256"/>
    </source>
</evidence>
<evidence type="ECO:0000256" key="5">
    <source>
        <dbReference type="ARBA" id="ARBA00022958"/>
    </source>
</evidence>
<feature type="transmembrane region" description="Helical" evidence="10">
    <location>
        <begin position="312"/>
        <end position="335"/>
    </location>
</feature>
<keyword evidence="4 10" id="KW-0812">Transmembrane</keyword>
<dbReference type="GO" id="GO:0006885">
    <property type="term" value="P:regulation of pH"/>
    <property type="evidence" value="ECO:0007669"/>
    <property type="project" value="TreeGrafter"/>
</dbReference>
<dbReference type="GO" id="GO:0015297">
    <property type="term" value="F:antiporter activity"/>
    <property type="evidence" value="ECO:0007669"/>
    <property type="project" value="InterPro"/>
</dbReference>
<evidence type="ECO:0000256" key="9">
    <source>
        <dbReference type="ARBA" id="ARBA00038341"/>
    </source>
</evidence>
<dbReference type="InterPro" id="IPR057291">
    <property type="entry name" value="CHX17_2nd"/>
</dbReference>
<feature type="transmembrane region" description="Helical" evidence="10">
    <location>
        <begin position="265"/>
        <end position="292"/>
    </location>
</feature>
<dbReference type="Proteomes" id="UP001293593">
    <property type="component" value="Unassembled WGS sequence"/>
</dbReference>
<feature type="transmembrane region" description="Helical" evidence="10">
    <location>
        <begin position="342"/>
        <end position="365"/>
    </location>
</feature>
<keyword evidence="6 10" id="KW-1133">Transmembrane helix</keyword>
<dbReference type="EMBL" id="JAWXYG010000010">
    <property type="protein sequence ID" value="KAK4259974.1"/>
    <property type="molecule type" value="Genomic_DNA"/>
</dbReference>
<dbReference type="InterPro" id="IPR057290">
    <property type="entry name" value="CHX17_C"/>
</dbReference>
<proteinExistence type="inferred from homology"/>
<keyword evidence="5" id="KW-0630">Potassium</keyword>
<feature type="transmembrane region" description="Helical" evidence="10">
    <location>
        <begin position="59"/>
        <end position="76"/>
    </location>
</feature>
<gene>
    <name evidence="14" type="ORF">QN277_003152</name>
</gene>
<keyword evidence="3" id="KW-0633">Potassium transport</keyword>
<feature type="transmembrane region" description="Helical" evidence="10">
    <location>
        <begin position="398"/>
        <end position="422"/>
    </location>
</feature>
<evidence type="ECO:0000256" key="6">
    <source>
        <dbReference type="ARBA" id="ARBA00022989"/>
    </source>
</evidence>
<dbReference type="InterPro" id="IPR050794">
    <property type="entry name" value="CPA2_transporter"/>
</dbReference>
<dbReference type="GO" id="GO:0012505">
    <property type="term" value="C:endomembrane system"/>
    <property type="evidence" value="ECO:0007669"/>
    <property type="project" value="TreeGrafter"/>
</dbReference>
<reference evidence="14" key="1">
    <citation type="submission" date="2023-10" db="EMBL/GenBank/DDBJ databases">
        <title>Chromosome-level genome of the transformable northern wattle, Acacia crassicarpa.</title>
        <authorList>
            <person name="Massaro I."/>
            <person name="Sinha N.R."/>
            <person name="Poethig S."/>
            <person name="Leichty A.R."/>
        </authorList>
    </citation>
    <scope>NUCLEOTIDE SEQUENCE</scope>
    <source>
        <strain evidence="14">Acra3RX</strain>
        <tissue evidence="14">Leaf</tissue>
    </source>
</reference>
<feature type="transmembrane region" description="Helical" evidence="10">
    <location>
        <begin position="126"/>
        <end position="145"/>
    </location>
</feature>
<feature type="domain" description="Cation/H+ exchanger transmembrane" evidence="11">
    <location>
        <begin position="44"/>
        <end position="423"/>
    </location>
</feature>
<evidence type="ECO:0000256" key="4">
    <source>
        <dbReference type="ARBA" id="ARBA00022692"/>
    </source>
</evidence>
<dbReference type="InterPro" id="IPR038770">
    <property type="entry name" value="Na+/solute_symporter_sf"/>
</dbReference>
<feature type="transmembrane region" description="Helical" evidence="10">
    <location>
        <begin position="371"/>
        <end position="391"/>
    </location>
</feature>
<name>A0AAE1MCD6_9FABA</name>
<comment type="caution">
    <text evidence="14">The sequence shown here is derived from an EMBL/GenBank/DDBJ whole genome shotgun (WGS) entry which is preliminary data.</text>
</comment>
<evidence type="ECO:0000256" key="1">
    <source>
        <dbReference type="ARBA" id="ARBA00004141"/>
    </source>
</evidence>
<dbReference type="Pfam" id="PF23256">
    <property type="entry name" value="CHX17_2nd"/>
    <property type="match status" value="1"/>
</dbReference>
<dbReference type="PANTHER" id="PTHR32468">
    <property type="entry name" value="CATION/H + ANTIPORTER"/>
    <property type="match status" value="1"/>
</dbReference>
<evidence type="ECO:0000256" key="7">
    <source>
        <dbReference type="ARBA" id="ARBA00023065"/>
    </source>
</evidence>
<dbReference type="AlphaFoldDB" id="A0AAE1MCD6"/>
<dbReference type="PANTHER" id="PTHR32468:SF74">
    <property type="entry name" value="CATION_H(+) ANTIPORTER 21-RELATED"/>
    <property type="match status" value="1"/>
</dbReference>
<evidence type="ECO:0000256" key="3">
    <source>
        <dbReference type="ARBA" id="ARBA00022538"/>
    </source>
</evidence>
<dbReference type="GO" id="GO:0016020">
    <property type="term" value="C:membrane"/>
    <property type="evidence" value="ECO:0007669"/>
    <property type="project" value="UniProtKB-SubCell"/>
</dbReference>
<evidence type="ECO:0000259" key="11">
    <source>
        <dbReference type="Pfam" id="PF00999"/>
    </source>
</evidence>
<feature type="transmembrane region" description="Helical" evidence="10">
    <location>
        <begin position="197"/>
        <end position="220"/>
    </location>
</feature>
<organism evidence="14 15">
    <name type="scientific">Acacia crassicarpa</name>
    <name type="common">northern wattle</name>
    <dbReference type="NCBI Taxonomy" id="499986"/>
    <lineage>
        <taxon>Eukaryota</taxon>
        <taxon>Viridiplantae</taxon>
        <taxon>Streptophyta</taxon>
        <taxon>Embryophyta</taxon>
        <taxon>Tracheophyta</taxon>
        <taxon>Spermatophyta</taxon>
        <taxon>Magnoliopsida</taxon>
        <taxon>eudicotyledons</taxon>
        <taxon>Gunneridae</taxon>
        <taxon>Pentapetalae</taxon>
        <taxon>rosids</taxon>
        <taxon>fabids</taxon>
        <taxon>Fabales</taxon>
        <taxon>Fabaceae</taxon>
        <taxon>Caesalpinioideae</taxon>
        <taxon>mimosoid clade</taxon>
        <taxon>Acacieae</taxon>
        <taxon>Acacia</taxon>
    </lineage>
</organism>
<feature type="transmembrane region" description="Helical" evidence="10">
    <location>
        <begin position="96"/>
        <end position="114"/>
    </location>
</feature>
<accession>A0AAE1MCD6</accession>
<keyword evidence="7" id="KW-0406">Ion transport</keyword>
<evidence type="ECO:0000256" key="8">
    <source>
        <dbReference type="ARBA" id="ARBA00023136"/>
    </source>
</evidence>
<evidence type="ECO:0008006" key="16">
    <source>
        <dbReference type="Google" id="ProtNLM"/>
    </source>
</evidence>
<dbReference type="GO" id="GO:1902600">
    <property type="term" value="P:proton transmembrane transport"/>
    <property type="evidence" value="ECO:0007669"/>
    <property type="project" value="InterPro"/>
</dbReference>
<sequence>MENLIPSPCYDVEARNPNEIWKTDDILERHTPLLAVQIALCIFFTSIFYAILRPLRQPRIVAEVLAGFATSLFVAADDSLADTFMPAKGILSLETYANLGIMCYVFLSGLEMNFDSILQVRKNDTGIAFLGIVIPIVMGMGFFGGIQKVSDTLAENKGVYIGREYLFWCLALPLSSFPLLARILTDLKLLYTRMGKAALRAAMFSDTYGWVTFVALIPFSTDNAKGAILSVFSTMVFILLCIFVLRPLITKHIDQDTRQNDSTVVFLLIGVFVCSYITDFLGTHPVVGAFVYGLILPHGQFTELVMGKLDNFVTGAISPLFFFRVGLTMNLRVLAHQKHWPLIVLVILLLATPKVLSTYVATFFFDLPARHSIGIGLLLNIKGALALIMLNMAWDRQILSAVTFTIMVCAILAMTVVAPLFINSIYKPRKRYENFRMRTIEMLRNAAELRILSCVHNPQQAICMVTLLKTFNANRISPLHVFGVHLVELTGEAAAAATALLADQMDHHLMTHFGSQDSTISQSKSESTISNIFTTLQKEDNTIRVDNLQAVSDYRTIHEDIHSLVEQNLTALILLPFHKQPNGLEEETNEAYREINLKVMQDAPCSMALLVDRGLGLVSNTNLHIVMVFVGGPDDREALAFAWRMVRIGNSGNTLSMVRIILAGEAAEARISTSDDAKWATIRRVDDERQQVLDGEYIDSFRFKAVYNNDSITYSEEEVHNGEELVSLLQALDKDECDLYIVGQGNGRNTIVFSSFMEWCDNPELGVIGDIIASSSIGSRSSVLVVKQFGSEEKGCVRQIQQSSGADDV</sequence>
<evidence type="ECO:0000256" key="10">
    <source>
        <dbReference type="SAM" id="Phobius"/>
    </source>
</evidence>
<evidence type="ECO:0000313" key="15">
    <source>
        <dbReference type="Proteomes" id="UP001293593"/>
    </source>
</evidence>
<feature type="transmembrane region" description="Helical" evidence="10">
    <location>
        <begin position="33"/>
        <end position="52"/>
    </location>
</feature>
<keyword evidence="2" id="KW-0813">Transport</keyword>
<feature type="domain" description="Cation/H(+) antiporter C-terminal" evidence="13">
    <location>
        <begin position="623"/>
        <end position="790"/>
    </location>
</feature>
<feature type="domain" description="Cation/H(+) antiporter central" evidence="12">
    <location>
        <begin position="481"/>
        <end position="617"/>
    </location>
</feature>
<evidence type="ECO:0000313" key="14">
    <source>
        <dbReference type="EMBL" id="KAK4259974.1"/>
    </source>
</evidence>
<dbReference type="GO" id="GO:0006813">
    <property type="term" value="P:potassium ion transport"/>
    <property type="evidence" value="ECO:0007669"/>
    <property type="project" value="UniProtKB-KW"/>
</dbReference>
<evidence type="ECO:0000256" key="2">
    <source>
        <dbReference type="ARBA" id="ARBA00022448"/>
    </source>
</evidence>
<comment type="subcellular location">
    <subcellularLocation>
        <location evidence="1">Membrane</location>
        <topology evidence="1">Multi-pass membrane protein</topology>
    </subcellularLocation>
</comment>
<evidence type="ECO:0000259" key="13">
    <source>
        <dbReference type="Pfam" id="PF23259"/>
    </source>
</evidence>
<feature type="transmembrane region" description="Helical" evidence="10">
    <location>
        <begin position="226"/>
        <end position="245"/>
    </location>
</feature>
<dbReference type="Pfam" id="PF23259">
    <property type="entry name" value="CHX17_C"/>
    <property type="match status" value="1"/>
</dbReference>
<keyword evidence="15" id="KW-1185">Reference proteome</keyword>